<evidence type="ECO:0000313" key="1">
    <source>
        <dbReference type="EMBL" id="AKC86430.1"/>
    </source>
</evidence>
<keyword evidence="2" id="KW-1185">Reference proteome</keyword>
<protein>
    <submittedName>
        <fullName evidence="1">Uncharacterized protein</fullName>
    </submittedName>
</protein>
<dbReference type="KEGG" id="psuw:WQ53_06250"/>
<dbReference type="AlphaFoldDB" id="A0A0E3UMW6"/>
<accession>A0A0E3UMW6</accession>
<name>A0A0E3UMW6_9GAMM</name>
<evidence type="ECO:0000313" key="2">
    <source>
        <dbReference type="Proteomes" id="UP000033067"/>
    </source>
</evidence>
<reference evidence="1 2" key="1">
    <citation type="journal article" date="2015" name="Genome Announc.">
        <title>Complete Genome Sequence of Pseudoxanthomonas suwonensis Strain J1, a Cellulose-Degrading Bacterium Isolated from Leaf- and Wood-Enriched Soil.</title>
        <authorList>
            <person name="Hou L."/>
            <person name="Jiang J."/>
            <person name="Xu Z."/>
            <person name="Zhou Y."/>
            <person name="Leung F.C."/>
        </authorList>
    </citation>
    <scope>NUCLEOTIDE SEQUENCE [LARGE SCALE GENOMIC DNA]</scope>
    <source>
        <strain evidence="1 2">J1</strain>
    </source>
</reference>
<gene>
    <name evidence="1" type="ORF">WQ53_06250</name>
</gene>
<organism evidence="1 2">
    <name type="scientific">Pseudoxanthomonas suwonensis</name>
    <dbReference type="NCBI Taxonomy" id="314722"/>
    <lineage>
        <taxon>Bacteria</taxon>
        <taxon>Pseudomonadati</taxon>
        <taxon>Pseudomonadota</taxon>
        <taxon>Gammaproteobacteria</taxon>
        <taxon>Lysobacterales</taxon>
        <taxon>Lysobacteraceae</taxon>
        <taxon>Pseudoxanthomonas</taxon>
    </lineage>
</organism>
<sequence>MPLKILKLDEDTVYVRIFYWIYRSLPSDIDELTLYLTSADACEEVLPNMGCLRVPIRMFATWEARFVQQSSAFPWELEGCETWVTANYPFFPHVA</sequence>
<proteinExistence type="predicted"/>
<dbReference type="PATRIC" id="fig|314722.6.peg.1333"/>
<dbReference type="Proteomes" id="UP000033067">
    <property type="component" value="Chromosome"/>
</dbReference>
<dbReference type="EMBL" id="CP011144">
    <property type="protein sequence ID" value="AKC86430.1"/>
    <property type="molecule type" value="Genomic_DNA"/>
</dbReference>